<evidence type="ECO:0000313" key="3">
    <source>
        <dbReference type="Proteomes" id="UP001500886"/>
    </source>
</evidence>
<gene>
    <name evidence="2" type="ORF">GCM10010315_53770</name>
</gene>
<reference evidence="2 3" key="1">
    <citation type="journal article" date="2019" name="Int. J. Syst. Evol. Microbiol.">
        <title>The Global Catalogue of Microorganisms (GCM) 10K type strain sequencing project: providing services to taxonomists for standard genome sequencing and annotation.</title>
        <authorList>
            <consortium name="The Broad Institute Genomics Platform"/>
            <consortium name="The Broad Institute Genome Sequencing Center for Infectious Disease"/>
            <person name="Wu L."/>
            <person name="Ma J."/>
        </authorList>
    </citation>
    <scope>NUCLEOTIDE SEQUENCE [LARGE SCALE GENOMIC DNA]</scope>
    <source>
        <strain evidence="2 3">JCM 4542</strain>
    </source>
</reference>
<accession>A0ABN3U446</accession>
<dbReference type="Pfam" id="PF26136">
    <property type="entry name" value="SCO6045_C"/>
    <property type="match status" value="1"/>
</dbReference>
<dbReference type="Proteomes" id="UP001500886">
    <property type="component" value="Unassembled WGS sequence"/>
</dbReference>
<dbReference type="EMBL" id="BAAASL010000025">
    <property type="protein sequence ID" value="GAA2724321.1"/>
    <property type="molecule type" value="Genomic_DNA"/>
</dbReference>
<comment type="caution">
    <text evidence="2">The sequence shown here is derived from an EMBL/GenBank/DDBJ whole genome shotgun (WGS) entry which is preliminary data.</text>
</comment>
<name>A0ABN3U446_9ACTN</name>
<protein>
    <recommendedName>
        <fullName evidence="1">SCO6045-like C-terminal domain-containing protein</fullName>
    </recommendedName>
</protein>
<proteinExistence type="predicted"/>
<dbReference type="InterPro" id="IPR058711">
    <property type="entry name" value="SCO6045-like_C"/>
</dbReference>
<sequence>MSAPEHAAGTEAARRRLADAQHALLSALVAGGPPPDGFDERRLTAQRRALLAKRVSVVGKVAPELPGILGAGFRDLFLAYARNRPMTGGYRKDALNFAHHLLLRGAVPDPERRRRLAAWADGHHTPAQPPRGPLHRLAAALRRRHTAH</sequence>
<evidence type="ECO:0000313" key="2">
    <source>
        <dbReference type="EMBL" id="GAA2724321.1"/>
    </source>
</evidence>
<feature type="domain" description="SCO6045-like C-terminal" evidence="1">
    <location>
        <begin position="18"/>
        <end position="101"/>
    </location>
</feature>
<organism evidence="2 3">
    <name type="scientific">Streptomyces luteosporeus</name>
    <dbReference type="NCBI Taxonomy" id="173856"/>
    <lineage>
        <taxon>Bacteria</taxon>
        <taxon>Bacillati</taxon>
        <taxon>Actinomycetota</taxon>
        <taxon>Actinomycetes</taxon>
        <taxon>Kitasatosporales</taxon>
        <taxon>Streptomycetaceae</taxon>
        <taxon>Streptomyces</taxon>
    </lineage>
</organism>
<keyword evidence="3" id="KW-1185">Reference proteome</keyword>
<evidence type="ECO:0000259" key="1">
    <source>
        <dbReference type="Pfam" id="PF26136"/>
    </source>
</evidence>